<comment type="caution">
    <text evidence="1">The sequence shown here is derived from an EMBL/GenBank/DDBJ whole genome shotgun (WGS) entry which is preliminary data.</text>
</comment>
<protein>
    <submittedName>
        <fullName evidence="1">Uncharacterized protein</fullName>
    </submittedName>
</protein>
<accession>A0A418AFG9</accession>
<evidence type="ECO:0000313" key="1">
    <source>
        <dbReference type="EMBL" id="RHY16828.1"/>
    </source>
</evidence>
<keyword evidence="2" id="KW-1185">Reference proteome</keyword>
<gene>
    <name evidence="1" type="ORF">DYB32_010605</name>
</gene>
<sequence length="126" mass="13997">MLGRRRPHGKDLWNKLKAAVKTSKLEENQLRKYQSIQTQALHEESLVLRYGLRRHPGIVHAVQTLWDFDGPRDDLGCLVKAGYVAFYVRVAKLLDPAFDLSLATTTVEVSGGTAGIALVAARMTPL</sequence>
<dbReference type="EMBL" id="QUSY01003619">
    <property type="protein sequence ID" value="RHY16828.1"/>
    <property type="molecule type" value="Genomic_DNA"/>
</dbReference>
<name>A0A418AFG9_9STRA</name>
<proteinExistence type="predicted"/>
<reference evidence="1 2" key="1">
    <citation type="submission" date="2018-08" db="EMBL/GenBank/DDBJ databases">
        <title>Aphanomyces genome sequencing and annotation.</title>
        <authorList>
            <person name="Minardi D."/>
            <person name="Oidtmann B."/>
            <person name="Van Der Giezen M."/>
            <person name="Studholme D.J."/>
        </authorList>
    </citation>
    <scope>NUCLEOTIDE SEQUENCE [LARGE SCALE GENOMIC DNA]</scope>
    <source>
        <strain evidence="1 2">NJM0002</strain>
    </source>
</reference>
<evidence type="ECO:0000313" key="2">
    <source>
        <dbReference type="Proteomes" id="UP000285060"/>
    </source>
</evidence>
<organism evidence="1 2">
    <name type="scientific">Aphanomyces invadans</name>
    <dbReference type="NCBI Taxonomy" id="157072"/>
    <lineage>
        <taxon>Eukaryota</taxon>
        <taxon>Sar</taxon>
        <taxon>Stramenopiles</taxon>
        <taxon>Oomycota</taxon>
        <taxon>Saprolegniomycetes</taxon>
        <taxon>Saprolegniales</taxon>
        <taxon>Verrucalvaceae</taxon>
        <taxon>Aphanomyces</taxon>
    </lineage>
</organism>
<dbReference type="AlphaFoldDB" id="A0A418AFG9"/>
<dbReference type="Proteomes" id="UP000285060">
    <property type="component" value="Unassembled WGS sequence"/>
</dbReference>